<protein>
    <submittedName>
        <fullName evidence="3">EthD family reductase</fullName>
    </submittedName>
</protein>
<proteinExistence type="predicted"/>
<evidence type="ECO:0000313" key="3">
    <source>
        <dbReference type="EMBL" id="RVU24140.1"/>
    </source>
</evidence>
<keyword evidence="4" id="KW-1185">Reference proteome</keyword>
<keyword evidence="1" id="KW-0732">Signal</keyword>
<accession>A0A437PPE6</accession>
<dbReference type="NCBIfam" id="TIGR02118">
    <property type="entry name" value="EthD family reductase"/>
    <property type="match status" value="1"/>
</dbReference>
<dbReference type="OrthoDB" id="5343971at2"/>
<gene>
    <name evidence="3" type="ORF">EOJ36_09440</name>
</gene>
<dbReference type="GO" id="GO:0016491">
    <property type="term" value="F:oxidoreductase activity"/>
    <property type="evidence" value="ECO:0007669"/>
    <property type="project" value="InterPro"/>
</dbReference>
<name>A0A437PPE6_9BACT</name>
<feature type="domain" description="EthD" evidence="2">
    <location>
        <begin position="52"/>
        <end position="126"/>
    </location>
</feature>
<dbReference type="SUPFAM" id="SSF54909">
    <property type="entry name" value="Dimeric alpha+beta barrel"/>
    <property type="match status" value="1"/>
</dbReference>
<dbReference type="RefSeq" id="WP_127804725.1">
    <property type="nucleotide sequence ID" value="NZ_SACY01000004.1"/>
</dbReference>
<dbReference type="InterPro" id="IPR011008">
    <property type="entry name" value="Dimeric_a/b-barrel"/>
</dbReference>
<evidence type="ECO:0000313" key="4">
    <source>
        <dbReference type="Proteomes" id="UP000282832"/>
    </source>
</evidence>
<feature type="signal peptide" evidence="1">
    <location>
        <begin position="1"/>
        <end position="22"/>
    </location>
</feature>
<comment type="caution">
    <text evidence="3">The sequence shown here is derived from an EMBL/GenBank/DDBJ whole genome shotgun (WGS) entry which is preliminary data.</text>
</comment>
<dbReference type="Proteomes" id="UP000282832">
    <property type="component" value="Unassembled WGS sequence"/>
</dbReference>
<feature type="chain" id="PRO_5018986515" evidence="1">
    <location>
        <begin position="23"/>
        <end position="138"/>
    </location>
</feature>
<dbReference type="EMBL" id="SACY01000004">
    <property type="protein sequence ID" value="RVU24140.1"/>
    <property type="molecule type" value="Genomic_DNA"/>
</dbReference>
<dbReference type="Gene3D" id="3.30.70.100">
    <property type="match status" value="1"/>
</dbReference>
<dbReference type="Pfam" id="PF07110">
    <property type="entry name" value="EthD"/>
    <property type="match status" value="1"/>
</dbReference>
<reference evidence="3 4" key="1">
    <citation type="submission" date="2019-01" db="EMBL/GenBank/DDBJ databases">
        <authorList>
            <person name="Chen W.-M."/>
        </authorList>
    </citation>
    <scope>NUCLEOTIDE SEQUENCE [LARGE SCALE GENOMIC DNA]</scope>
    <source>
        <strain evidence="3 4">FSY-15</strain>
    </source>
</reference>
<dbReference type="InterPro" id="IPR009799">
    <property type="entry name" value="EthD_dom"/>
</dbReference>
<evidence type="ECO:0000259" key="2">
    <source>
        <dbReference type="Pfam" id="PF07110"/>
    </source>
</evidence>
<dbReference type="AlphaFoldDB" id="A0A437PPE6"/>
<dbReference type="PANTHER" id="PTHR40260">
    <property type="entry name" value="BLR8190 PROTEIN"/>
    <property type="match status" value="1"/>
</dbReference>
<evidence type="ECO:0000256" key="1">
    <source>
        <dbReference type="SAM" id="SignalP"/>
    </source>
</evidence>
<organism evidence="3 4">
    <name type="scientific">Sandaracinomonas limnophila</name>
    <dbReference type="NCBI Taxonomy" id="1862386"/>
    <lineage>
        <taxon>Bacteria</taxon>
        <taxon>Pseudomonadati</taxon>
        <taxon>Bacteroidota</taxon>
        <taxon>Cytophagia</taxon>
        <taxon>Cytophagales</taxon>
        <taxon>Flectobacillaceae</taxon>
        <taxon>Sandaracinomonas</taxon>
    </lineage>
</organism>
<sequence length="138" mass="15046">MKTKLIGILTAVFVMMVQVSFAQNASSTPKITKGMIKVGIYYPKGEGKTFNMDYYVNKHMTLAKSLLGNSLKAVEIDKGLASGVPNTPLPYVAIGYLYFDSLDSFQKAMNAEVSAKLNADVPNYTNSIPIVQISEVLL</sequence>
<dbReference type="PANTHER" id="PTHR40260:SF2">
    <property type="entry name" value="BLR8190 PROTEIN"/>
    <property type="match status" value="1"/>
</dbReference>